<evidence type="ECO:0000313" key="2">
    <source>
        <dbReference type="Proteomes" id="UP000694005"/>
    </source>
</evidence>
<organism evidence="1 2">
    <name type="scientific">Brassica campestris</name>
    <name type="common">Field mustard</name>
    <dbReference type="NCBI Taxonomy" id="3711"/>
    <lineage>
        <taxon>Eukaryota</taxon>
        <taxon>Viridiplantae</taxon>
        <taxon>Streptophyta</taxon>
        <taxon>Embryophyta</taxon>
        <taxon>Tracheophyta</taxon>
        <taxon>Spermatophyta</taxon>
        <taxon>Magnoliopsida</taxon>
        <taxon>eudicotyledons</taxon>
        <taxon>Gunneridae</taxon>
        <taxon>Pentapetalae</taxon>
        <taxon>rosids</taxon>
        <taxon>malvids</taxon>
        <taxon>Brassicales</taxon>
        <taxon>Brassicaceae</taxon>
        <taxon>Brassiceae</taxon>
        <taxon>Brassica</taxon>
    </lineage>
</organism>
<gene>
    <name evidence="1" type="ORF">BRAPAZ1V2_A06P48280.2</name>
</gene>
<dbReference type="EMBL" id="LS974622">
    <property type="protein sequence ID" value="CAG7872588.1"/>
    <property type="molecule type" value="Genomic_DNA"/>
</dbReference>
<dbReference type="Gramene" id="A06p48280.2_BraZ1">
    <property type="protein sequence ID" value="A06p48280.2_BraZ1.CDS.1"/>
    <property type="gene ID" value="A06g48280.2_BraZ1"/>
</dbReference>
<dbReference type="Proteomes" id="UP000694005">
    <property type="component" value="Chromosome A06"/>
</dbReference>
<dbReference type="AlphaFoldDB" id="A0A8D9DFW4"/>
<accession>A0A8D9DFW4</accession>
<proteinExistence type="predicted"/>
<evidence type="ECO:0000313" key="1">
    <source>
        <dbReference type="EMBL" id="CAG7872588.1"/>
    </source>
</evidence>
<name>A0A8D9DFW4_BRACM</name>
<sequence>MLTIFLRRYRTATTRTVSMGAVVRWGKTEDCDSSCSFEEPVGVAS</sequence>
<protein>
    <submittedName>
        <fullName evidence="1">Uncharacterized protein</fullName>
    </submittedName>
</protein>
<reference evidence="1 2" key="1">
    <citation type="submission" date="2021-07" db="EMBL/GenBank/DDBJ databases">
        <authorList>
            <consortium name="Genoscope - CEA"/>
            <person name="William W."/>
        </authorList>
    </citation>
    <scope>NUCLEOTIDE SEQUENCE [LARGE SCALE GENOMIC DNA]</scope>
</reference>